<keyword evidence="2" id="KW-1185">Reference proteome</keyword>
<dbReference type="PhylomeDB" id="K6UPK9"/>
<protein>
    <submittedName>
        <fullName evidence="1">VIR-like CYIR protein</fullName>
    </submittedName>
</protein>
<reference evidence="1 2" key="1">
    <citation type="journal article" date="2012" name="Nat. Genet.">
        <title>Plasmodium cynomolgi genome sequences provide insight into Plasmodium vivax and the monkey malaria clade.</title>
        <authorList>
            <person name="Tachibana S."/>
            <person name="Sullivan S.A."/>
            <person name="Kawai S."/>
            <person name="Nakamura S."/>
            <person name="Kim H.R."/>
            <person name="Goto N."/>
            <person name="Arisue N."/>
            <person name="Palacpac N.M.Q."/>
            <person name="Honma H."/>
            <person name="Yagi M."/>
            <person name="Tougan T."/>
            <person name="Katakai Y."/>
            <person name="Kaneko O."/>
            <person name="Mita T."/>
            <person name="Kita K."/>
            <person name="Yasutomi Y."/>
            <person name="Sutton P.L."/>
            <person name="Shakhbatyan R."/>
            <person name="Horii T."/>
            <person name="Yasunaga T."/>
            <person name="Barnwell J.W."/>
            <person name="Escalante A.A."/>
            <person name="Carlton J.M."/>
            <person name="Tanabe K."/>
        </authorList>
    </citation>
    <scope>NUCLEOTIDE SEQUENCE [LARGE SCALE GENOMIC DNA]</scope>
    <source>
        <strain evidence="1 2">B</strain>
    </source>
</reference>
<gene>
    <name evidence="1" type="ORF">PCYB_021130</name>
</gene>
<dbReference type="GeneID" id="14690924"/>
<proteinExistence type="predicted"/>
<dbReference type="AlphaFoldDB" id="K6UPK9"/>
<evidence type="ECO:0000313" key="2">
    <source>
        <dbReference type="Proteomes" id="UP000006319"/>
    </source>
</evidence>
<sequence>MAQKRLIDTAIISSLQDEYRTLDIWPKLNASKLLKVYNNYDSLCKEINSQSSGSVENDVCMAFFGYVEDVVRGEHHDTLRGIYDDFVKLNYSEPVSYGVYSQHLTNFLYYFKKVAKKKMMKNINMIKELYEDNDLLKGIVKLFYFSENVAGIREKLSSHDHADYKKTCEFVNDCIDVYRDFLNYTCPPEYYDRLTNSTVCNELHVFFDNYDKILYRPLKSHNRFGSLRDYPDTARVRCDLDESLYKSYPT</sequence>
<dbReference type="Proteomes" id="UP000006319">
    <property type="component" value="Chromosome 2"/>
</dbReference>
<organism evidence="1 2">
    <name type="scientific">Plasmodium cynomolgi (strain B)</name>
    <dbReference type="NCBI Taxonomy" id="1120755"/>
    <lineage>
        <taxon>Eukaryota</taxon>
        <taxon>Sar</taxon>
        <taxon>Alveolata</taxon>
        <taxon>Apicomplexa</taxon>
        <taxon>Aconoidasida</taxon>
        <taxon>Haemosporida</taxon>
        <taxon>Plasmodiidae</taxon>
        <taxon>Plasmodium</taxon>
        <taxon>Plasmodium (Plasmodium)</taxon>
    </lineage>
</organism>
<dbReference type="KEGG" id="pcy:PCYB_021130"/>
<dbReference type="VEuPathDB" id="PlasmoDB:PCYB_021130"/>
<evidence type="ECO:0000313" key="1">
    <source>
        <dbReference type="EMBL" id="GAB64544.1"/>
    </source>
</evidence>
<dbReference type="OrthoDB" id="381684at2759"/>
<accession>K6UPK9</accession>
<dbReference type="EMBL" id="DF157094">
    <property type="protein sequence ID" value="GAB64544.1"/>
    <property type="molecule type" value="Genomic_DNA"/>
</dbReference>
<feature type="non-terminal residue" evidence="1">
    <location>
        <position position="250"/>
    </location>
</feature>
<dbReference type="RefSeq" id="XP_004220511.1">
    <property type="nucleotide sequence ID" value="XM_004220463.1"/>
</dbReference>
<name>K6UPK9_PLACD</name>